<dbReference type="PANTHER" id="PTHR42798">
    <property type="entry name" value="LIPOPROTEIN-RELEASING SYSTEM ATP-BINDING PROTEIN LOLD"/>
    <property type="match status" value="1"/>
</dbReference>
<comment type="caution">
    <text evidence="13">The sequence shown here is derived from an EMBL/GenBank/DDBJ whole genome shotgun (WGS) entry which is preliminary data.</text>
</comment>
<feature type="domain" description="ABC transporter" evidence="12">
    <location>
        <begin position="2"/>
        <end position="240"/>
    </location>
</feature>
<dbReference type="FunFam" id="3.40.50.300:FF:000032">
    <property type="entry name" value="Export ABC transporter ATP-binding protein"/>
    <property type="match status" value="1"/>
</dbReference>
<dbReference type="GO" id="GO:0005886">
    <property type="term" value="C:plasma membrane"/>
    <property type="evidence" value="ECO:0007669"/>
    <property type="project" value="UniProtKB-SubCell"/>
</dbReference>
<protein>
    <submittedName>
        <fullName evidence="13">ABC transporter</fullName>
    </submittedName>
</protein>
<comment type="similarity">
    <text evidence="10">Belongs to the ABC transporter superfamily. Macrolide exporter (TC 3.A.1.122) family.</text>
</comment>
<dbReference type="InterPro" id="IPR003838">
    <property type="entry name" value="ABC3_permease_C"/>
</dbReference>
<keyword evidence="6" id="KW-0067">ATP-binding</keyword>
<dbReference type="GO" id="GO:0006865">
    <property type="term" value="P:amino acid transport"/>
    <property type="evidence" value="ECO:0007669"/>
    <property type="project" value="UniProtKB-KW"/>
</dbReference>
<evidence type="ECO:0000313" key="14">
    <source>
        <dbReference type="Proteomes" id="UP000287605"/>
    </source>
</evidence>
<comment type="subcellular location">
    <subcellularLocation>
        <location evidence="1">Cell inner membrane</location>
        <topology evidence="1">Multi-pass membrane protein</topology>
    </subcellularLocation>
</comment>
<dbReference type="GO" id="GO:0098796">
    <property type="term" value="C:membrane protein complex"/>
    <property type="evidence" value="ECO:0007669"/>
    <property type="project" value="UniProtKB-ARBA"/>
</dbReference>
<dbReference type="GO" id="GO:0005524">
    <property type="term" value="F:ATP binding"/>
    <property type="evidence" value="ECO:0007669"/>
    <property type="project" value="UniProtKB-KW"/>
</dbReference>
<evidence type="ECO:0000256" key="5">
    <source>
        <dbReference type="ARBA" id="ARBA00022741"/>
    </source>
</evidence>
<dbReference type="InterPro" id="IPR003593">
    <property type="entry name" value="AAA+_ATPase"/>
</dbReference>
<evidence type="ECO:0000259" key="12">
    <source>
        <dbReference type="PROSITE" id="PS50893"/>
    </source>
</evidence>
<dbReference type="GO" id="GO:0016887">
    <property type="term" value="F:ATP hydrolysis activity"/>
    <property type="evidence" value="ECO:0007669"/>
    <property type="project" value="InterPro"/>
</dbReference>
<dbReference type="InterPro" id="IPR017911">
    <property type="entry name" value="MacB-like_ATP-bd"/>
</dbReference>
<dbReference type="InterPro" id="IPR027417">
    <property type="entry name" value="P-loop_NTPase"/>
</dbReference>
<dbReference type="SMART" id="SM00382">
    <property type="entry name" value="AAA"/>
    <property type="match status" value="1"/>
</dbReference>
<keyword evidence="9 11" id="KW-0472">Membrane</keyword>
<dbReference type="Proteomes" id="UP000287605">
    <property type="component" value="Unassembled WGS sequence"/>
</dbReference>
<dbReference type="OrthoDB" id="2079174at2"/>
<dbReference type="Pfam" id="PF00005">
    <property type="entry name" value="ABC_tran"/>
    <property type="match status" value="1"/>
</dbReference>
<evidence type="ECO:0000256" key="10">
    <source>
        <dbReference type="ARBA" id="ARBA00038388"/>
    </source>
</evidence>
<dbReference type="Pfam" id="PF02687">
    <property type="entry name" value="FtsX"/>
    <property type="match status" value="1"/>
</dbReference>
<keyword evidence="2" id="KW-0813">Transport</keyword>
<dbReference type="InterPro" id="IPR003439">
    <property type="entry name" value="ABC_transporter-like_ATP-bd"/>
</dbReference>
<evidence type="ECO:0000256" key="9">
    <source>
        <dbReference type="ARBA" id="ARBA00023136"/>
    </source>
</evidence>
<evidence type="ECO:0000256" key="8">
    <source>
        <dbReference type="ARBA" id="ARBA00022989"/>
    </source>
</evidence>
<keyword evidence="8 11" id="KW-1133">Transmembrane helix</keyword>
<feature type="transmembrane region" description="Helical" evidence="11">
    <location>
        <begin position="841"/>
        <end position="863"/>
    </location>
</feature>
<dbReference type="RefSeq" id="WP_126807188.1">
    <property type="nucleotide sequence ID" value="NZ_NGKA01000003.1"/>
</dbReference>
<evidence type="ECO:0000313" key="13">
    <source>
        <dbReference type="EMBL" id="RSU14294.1"/>
    </source>
</evidence>
<dbReference type="AlphaFoldDB" id="A0A430B1T8"/>
<keyword evidence="5" id="KW-0547">Nucleotide-binding</keyword>
<dbReference type="SUPFAM" id="SSF52540">
    <property type="entry name" value="P-loop containing nucleoside triphosphate hydrolases"/>
    <property type="match status" value="1"/>
</dbReference>
<proteinExistence type="inferred from homology"/>
<organism evidence="13 14">
    <name type="scientific">Vagococcus elongatus</name>
    <dbReference type="NCBI Taxonomy" id="180344"/>
    <lineage>
        <taxon>Bacteria</taxon>
        <taxon>Bacillati</taxon>
        <taxon>Bacillota</taxon>
        <taxon>Bacilli</taxon>
        <taxon>Lactobacillales</taxon>
        <taxon>Enterococcaceae</taxon>
        <taxon>Vagococcus</taxon>
    </lineage>
</organism>
<keyword evidence="3" id="KW-1003">Cell membrane</keyword>
<dbReference type="Gene3D" id="3.40.50.300">
    <property type="entry name" value="P-loop containing nucleotide triphosphate hydrolases"/>
    <property type="match status" value="1"/>
</dbReference>
<feature type="transmembrane region" description="Helical" evidence="11">
    <location>
        <begin position="797"/>
        <end position="821"/>
    </location>
</feature>
<name>A0A430B1T8_9ENTE</name>
<dbReference type="PROSITE" id="PS00211">
    <property type="entry name" value="ABC_TRANSPORTER_1"/>
    <property type="match status" value="1"/>
</dbReference>
<evidence type="ECO:0000256" key="2">
    <source>
        <dbReference type="ARBA" id="ARBA00022448"/>
    </source>
</evidence>
<gene>
    <name evidence="13" type="ORF">CBF29_03055</name>
</gene>
<sequence>MLQLKNIRKVYETGDTEVEALKEIDLSFRKSEFVSILGPSGCGKTTLLNIIGGLDRYTSGDLIIDGVSTKEYKDADWDIYRNNSIGFVFQSYNLIPHQTVLSNVELALTLAGVSREERKKRAVEALEKVGLSDQLNKKPNQMSGGQMQRVAIARALVNNPEILLADEPTGALDSETSVQIMELLKEIAKDRLIIMVTHNADLAEKYSTRIVRLLDGSILSDDNPYMIDEQKSQLKKKKKKVSMSFMTALSLSLKNLLTKKTRTLLTAFAGSIGIIGIALILSLSSGMQSYISSMEEDTLSNYPIEIQSQSVDIASMMGSMMEANNKSGVDHKLDKIYSNNITTNMVNTMSEQLSNNDLKQFKSHVEDSKKFKELTNSIKFGYDVQPQIFQSDTDEKILQVNPSDIYEKLGFNSAMGSTGESNNMSAGVSMPGSETWEELIDNPKLLESQYDVLKGTWPKKFNEVVLVIDQNNEVSDSVLYSLGLMDSSELEETVKEIKEGKENIETKSEVSSFSYDEILQTHFKLVSNTDYYVAEDGRWLDKKEDIDYMKDLIGKGTDINIVGIIRQKEEVTSTSISGSIGYLPELTNFVIENNRKSEIAQAQLADKETNVFTGKSFDKETYTQGLTIEDVKQYVATLPMKEQEQAQTMMQMMPEEEVVAMMSEQLANNFDETATYDTNISTLGIIDLENPSSIKLYPKDFESKEELQNLIKKYNDKQKKAGHDEYVINYTDIVGVMIASMTSVIDIISYVLIAFVAISLVVSSIMIGIITYISVLERTKEIGILRSIGASKKDISRVFNAETVIEGFAAGIIGILMTLALNIPINMVIKSLVGVSNISVLPVYGGVGLIIISIILTVVAGFIPAKVAAKKDPVEALRTE</sequence>
<evidence type="ECO:0000256" key="3">
    <source>
        <dbReference type="ARBA" id="ARBA00022475"/>
    </source>
</evidence>
<dbReference type="EMBL" id="NGKA01000003">
    <property type="protein sequence ID" value="RSU14294.1"/>
    <property type="molecule type" value="Genomic_DNA"/>
</dbReference>
<reference evidence="13 14" key="1">
    <citation type="submission" date="2017-05" db="EMBL/GenBank/DDBJ databases">
        <title>Vagococcus spp. assemblies.</title>
        <authorList>
            <person name="Gulvik C.A."/>
        </authorList>
    </citation>
    <scope>NUCLEOTIDE SEQUENCE [LARGE SCALE GENOMIC DNA]</scope>
    <source>
        <strain evidence="13 14">CCUG 51432</strain>
    </source>
</reference>
<feature type="transmembrane region" description="Helical" evidence="11">
    <location>
        <begin position="263"/>
        <end position="284"/>
    </location>
</feature>
<dbReference type="PANTHER" id="PTHR42798:SF6">
    <property type="entry name" value="CELL DIVISION ATP-BINDING PROTEIN FTSE"/>
    <property type="match status" value="1"/>
</dbReference>
<evidence type="ECO:0000256" key="6">
    <source>
        <dbReference type="ARBA" id="ARBA00022840"/>
    </source>
</evidence>
<evidence type="ECO:0000256" key="7">
    <source>
        <dbReference type="ARBA" id="ARBA00022970"/>
    </source>
</evidence>
<evidence type="ECO:0000256" key="4">
    <source>
        <dbReference type="ARBA" id="ARBA00022692"/>
    </source>
</evidence>
<dbReference type="GO" id="GO:0022857">
    <property type="term" value="F:transmembrane transporter activity"/>
    <property type="evidence" value="ECO:0007669"/>
    <property type="project" value="UniProtKB-ARBA"/>
</dbReference>
<dbReference type="InterPro" id="IPR017871">
    <property type="entry name" value="ABC_transporter-like_CS"/>
</dbReference>
<dbReference type="CDD" id="cd03255">
    <property type="entry name" value="ABC_MJ0796_LolCDE_FtsE"/>
    <property type="match status" value="1"/>
</dbReference>
<feature type="transmembrane region" description="Helical" evidence="11">
    <location>
        <begin position="751"/>
        <end position="776"/>
    </location>
</feature>
<accession>A0A430B1T8</accession>
<dbReference type="PROSITE" id="PS50893">
    <property type="entry name" value="ABC_TRANSPORTER_2"/>
    <property type="match status" value="1"/>
</dbReference>
<evidence type="ECO:0000256" key="11">
    <source>
        <dbReference type="SAM" id="Phobius"/>
    </source>
</evidence>
<keyword evidence="4 11" id="KW-0812">Transmembrane</keyword>
<evidence type="ECO:0000256" key="1">
    <source>
        <dbReference type="ARBA" id="ARBA00004429"/>
    </source>
</evidence>
<keyword evidence="7" id="KW-0029">Amino-acid transport</keyword>
<keyword evidence="14" id="KW-1185">Reference proteome</keyword>